<sequence>MVSVAFVCLGNICRSPMAEAVFADTVNKAGYSDKFDIDSFGTGAYHIGDSPDSRSVQTCNKHNVPINHAAQQIKPAHFGKFDYILAMDRNNLANLQRIAPKSSKAKVQLFGDYQRKSRYVDKIVEDPYYGGISGFEKNFEQLTEFSKYLLDSIVKEYDL</sequence>
<dbReference type="FunFam" id="3.40.50.2300:FF:000105">
    <property type="entry name" value="Low molecular weight phosphotyrosine protein"/>
    <property type="match status" value="1"/>
</dbReference>
<keyword evidence="5" id="KW-0378">Hydrolase</keyword>
<dbReference type="PANTHER" id="PTHR11717">
    <property type="entry name" value="LOW MOLECULAR WEIGHT PROTEIN TYROSINE PHOSPHATASE"/>
    <property type="match status" value="1"/>
</dbReference>
<comment type="similarity">
    <text evidence="3">Belongs to the low molecular weight phosphotyrosine protein phosphatase family.</text>
</comment>
<dbReference type="PANTHER" id="PTHR11717:SF7">
    <property type="entry name" value="LOW MOLECULAR WEIGHT PHOSPHOTYROSINE PROTEIN PHOSPHATASE"/>
    <property type="match status" value="1"/>
</dbReference>
<keyword evidence="6" id="KW-0904">Protein phosphatase</keyword>
<accession>A0AAV5RM37</accession>
<evidence type="ECO:0000256" key="4">
    <source>
        <dbReference type="ARBA" id="ARBA00022490"/>
    </source>
</evidence>
<evidence type="ECO:0000256" key="2">
    <source>
        <dbReference type="ARBA" id="ARBA00004496"/>
    </source>
</evidence>
<comment type="catalytic activity">
    <reaction evidence="7">
        <text>O-phospho-L-tyrosyl-[protein] + H2O = L-tyrosyl-[protein] + phosphate</text>
        <dbReference type="Rhea" id="RHEA:10684"/>
        <dbReference type="Rhea" id="RHEA-COMP:10136"/>
        <dbReference type="Rhea" id="RHEA-COMP:20101"/>
        <dbReference type="ChEBI" id="CHEBI:15377"/>
        <dbReference type="ChEBI" id="CHEBI:43474"/>
        <dbReference type="ChEBI" id="CHEBI:46858"/>
        <dbReference type="ChEBI" id="CHEBI:61978"/>
        <dbReference type="EC" id="3.1.3.48"/>
    </reaction>
</comment>
<dbReference type="InterPro" id="IPR023485">
    <property type="entry name" value="Ptyr_pPase"/>
</dbReference>
<comment type="subcellular location">
    <subcellularLocation>
        <location evidence="2">Cytoplasm</location>
    </subcellularLocation>
</comment>
<dbReference type="SMART" id="SM00226">
    <property type="entry name" value="LMWPc"/>
    <property type="match status" value="1"/>
</dbReference>
<dbReference type="Pfam" id="PF01451">
    <property type="entry name" value="LMWPc"/>
    <property type="match status" value="1"/>
</dbReference>
<feature type="domain" description="Phosphotyrosine protein phosphatase I" evidence="9">
    <location>
        <begin position="2"/>
        <end position="152"/>
    </location>
</feature>
<evidence type="ECO:0000256" key="3">
    <source>
        <dbReference type="ARBA" id="ARBA00011063"/>
    </source>
</evidence>
<organism evidence="10 11">
    <name type="scientific">Starmerella bacillaris</name>
    <name type="common">Yeast</name>
    <name type="synonym">Candida zemplinina</name>
    <dbReference type="NCBI Taxonomy" id="1247836"/>
    <lineage>
        <taxon>Eukaryota</taxon>
        <taxon>Fungi</taxon>
        <taxon>Dikarya</taxon>
        <taxon>Ascomycota</taxon>
        <taxon>Saccharomycotina</taxon>
        <taxon>Dipodascomycetes</taxon>
        <taxon>Dipodascales</taxon>
        <taxon>Trichomonascaceae</taxon>
        <taxon>Starmerella</taxon>
    </lineage>
</organism>
<keyword evidence="4" id="KW-0963">Cytoplasm</keyword>
<reference evidence="10 11" key="1">
    <citation type="journal article" date="2023" name="Elife">
        <title>Identification of key yeast species and microbe-microbe interactions impacting larval growth of Drosophila in the wild.</title>
        <authorList>
            <person name="Mure A."/>
            <person name="Sugiura Y."/>
            <person name="Maeda R."/>
            <person name="Honda K."/>
            <person name="Sakurai N."/>
            <person name="Takahashi Y."/>
            <person name="Watada M."/>
            <person name="Katoh T."/>
            <person name="Gotoh A."/>
            <person name="Gotoh Y."/>
            <person name="Taniguchi I."/>
            <person name="Nakamura K."/>
            <person name="Hayashi T."/>
            <person name="Katayama T."/>
            <person name="Uemura T."/>
            <person name="Hattori Y."/>
        </authorList>
    </citation>
    <scope>NUCLEOTIDE SEQUENCE [LARGE SCALE GENOMIC DNA]</scope>
    <source>
        <strain evidence="10 11">SB-73</strain>
    </source>
</reference>
<dbReference type="GO" id="GO:0003993">
    <property type="term" value="F:acid phosphatase activity"/>
    <property type="evidence" value="ECO:0007669"/>
    <property type="project" value="UniProtKB-EC"/>
</dbReference>
<feature type="active site" description="Proton donor" evidence="8">
    <location>
        <position position="126"/>
    </location>
</feature>
<dbReference type="InterPro" id="IPR036196">
    <property type="entry name" value="Ptyr_pPase_sf"/>
</dbReference>
<comment type="caution">
    <text evidence="10">The sequence shown here is derived from an EMBL/GenBank/DDBJ whole genome shotgun (WGS) entry which is preliminary data.</text>
</comment>
<feature type="active site" description="Nucleophile" evidence="8">
    <location>
        <position position="8"/>
    </location>
</feature>
<gene>
    <name evidence="10" type="ORF">DASB73_032010</name>
</gene>
<evidence type="ECO:0000313" key="10">
    <source>
        <dbReference type="EMBL" id="GMM52238.1"/>
    </source>
</evidence>
<evidence type="ECO:0000256" key="6">
    <source>
        <dbReference type="ARBA" id="ARBA00022912"/>
    </source>
</evidence>
<protein>
    <submittedName>
        <fullName evidence="10">Tyrosine protein phosphatase</fullName>
    </submittedName>
</protein>
<evidence type="ECO:0000256" key="5">
    <source>
        <dbReference type="ARBA" id="ARBA00022801"/>
    </source>
</evidence>
<dbReference type="GO" id="GO:0005737">
    <property type="term" value="C:cytoplasm"/>
    <property type="evidence" value="ECO:0007669"/>
    <property type="project" value="UniProtKB-SubCell"/>
</dbReference>
<keyword evidence="11" id="KW-1185">Reference proteome</keyword>
<dbReference type="SUPFAM" id="SSF52788">
    <property type="entry name" value="Phosphotyrosine protein phosphatases I"/>
    <property type="match status" value="1"/>
</dbReference>
<name>A0AAV5RM37_STABA</name>
<comment type="catalytic activity">
    <reaction evidence="1">
        <text>a phosphate monoester + H2O = an alcohol + phosphate</text>
        <dbReference type="Rhea" id="RHEA:15017"/>
        <dbReference type="ChEBI" id="CHEBI:15377"/>
        <dbReference type="ChEBI" id="CHEBI:30879"/>
        <dbReference type="ChEBI" id="CHEBI:43474"/>
        <dbReference type="ChEBI" id="CHEBI:67140"/>
        <dbReference type="EC" id="3.1.3.2"/>
    </reaction>
</comment>
<dbReference type="PRINTS" id="PR00719">
    <property type="entry name" value="LMWPTPASE"/>
</dbReference>
<dbReference type="CDD" id="cd16343">
    <property type="entry name" value="LMWPTP"/>
    <property type="match status" value="1"/>
</dbReference>
<feature type="active site" evidence="8">
    <location>
        <position position="14"/>
    </location>
</feature>
<dbReference type="EMBL" id="BTGC01000008">
    <property type="protein sequence ID" value="GMM52238.1"/>
    <property type="molecule type" value="Genomic_DNA"/>
</dbReference>
<dbReference type="Gene3D" id="3.40.50.2300">
    <property type="match status" value="1"/>
</dbReference>
<dbReference type="GO" id="GO:0004725">
    <property type="term" value="F:protein tyrosine phosphatase activity"/>
    <property type="evidence" value="ECO:0007669"/>
    <property type="project" value="UniProtKB-EC"/>
</dbReference>
<evidence type="ECO:0000313" key="11">
    <source>
        <dbReference type="Proteomes" id="UP001362899"/>
    </source>
</evidence>
<evidence type="ECO:0000256" key="8">
    <source>
        <dbReference type="PIRSR" id="PIRSR617867-1"/>
    </source>
</evidence>
<evidence type="ECO:0000256" key="1">
    <source>
        <dbReference type="ARBA" id="ARBA00000032"/>
    </source>
</evidence>
<dbReference type="InterPro" id="IPR050438">
    <property type="entry name" value="LMW_PTPase"/>
</dbReference>
<dbReference type="AlphaFoldDB" id="A0AAV5RM37"/>
<evidence type="ECO:0000259" key="9">
    <source>
        <dbReference type="SMART" id="SM00226"/>
    </source>
</evidence>
<evidence type="ECO:0000256" key="7">
    <source>
        <dbReference type="ARBA" id="ARBA00051722"/>
    </source>
</evidence>
<dbReference type="InterPro" id="IPR017867">
    <property type="entry name" value="Tyr_phospatase_low_mol_wt"/>
</dbReference>
<dbReference type="Proteomes" id="UP001362899">
    <property type="component" value="Unassembled WGS sequence"/>
</dbReference>
<proteinExistence type="inferred from homology"/>